<evidence type="ECO:0000256" key="4">
    <source>
        <dbReference type="ARBA" id="ARBA00022454"/>
    </source>
</evidence>
<feature type="region of interest" description="Disordered" evidence="9">
    <location>
        <begin position="183"/>
        <end position="267"/>
    </location>
</feature>
<feature type="region of interest" description="Disordered" evidence="9">
    <location>
        <begin position="514"/>
        <end position="547"/>
    </location>
</feature>
<feature type="compositionally biased region" description="Low complexity" evidence="9">
    <location>
        <begin position="567"/>
        <end position="583"/>
    </location>
</feature>
<dbReference type="PANTHER" id="PTHR13989">
    <property type="entry name" value="REPLICATION PROTEIN A-RELATED"/>
    <property type="match status" value="1"/>
</dbReference>
<evidence type="ECO:0000256" key="3">
    <source>
        <dbReference type="ARBA" id="ARBA00017411"/>
    </source>
</evidence>
<dbReference type="Gene3D" id="2.40.50.140">
    <property type="entry name" value="Nucleic acid-binding proteins"/>
    <property type="match status" value="1"/>
</dbReference>
<evidence type="ECO:0000256" key="8">
    <source>
        <dbReference type="ARBA" id="ARBA00030039"/>
    </source>
</evidence>
<dbReference type="InterPro" id="IPR040260">
    <property type="entry name" value="RFA2-like"/>
</dbReference>
<reference evidence="10" key="1">
    <citation type="journal article" date="2022" name="bioRxiv">
        <title>Genomics of Preaxostyla Flagellates Illuminates Evolutionary Transitions and the Path Towards Mitochondrial Loss.</title>
        <authorList>
            <person name="Novak L.V.F."/>
            <person name="Treitli S.C."/>
            <person name="Pyrih J."/>
            <person name="Halakuc P."/>
            <person name="Pipaliya S.V."/>
            <person name="Vacek V."/>
            <person name="Brzon O."/>
            <person name="Soukal P."/>
            <person name="Eme L."/>
            <person name="Dacks J.B."/>
            <person name="Karnkowska A."/>
            <person name="Elias M."/>
            <person name="Hampl V."/>
        </authorList>
    </citation>
    <scope>NUCLEOTIDE SEQUENCE</scope>
    <source>
        <strain evidence="10">RCP-MX</strain>
    </source>
</reference>
<comment type="caution">
    <text evidence="10">The sequence shown here is derived from an EMBL/GenBank/DDBJ whole genome shotgun (WGS) entry which is preliminary data.</text>
</comment>
<evidence type="ECO:0000256" key="6">
    <source>
        <dbReference type="ARBA" id="ARBA00023125"/>
    </source>
</evidence>
<keyword evidence="5" id="KW-0779">Telomere</keyword>
<gene>
    <name evidence="10" type="ORF">PAPYR_3048</name>
</gene>
<dbReference type="Proteomes" id="UP001141327">
    <property type="component" value="Unassembled WGS sequence"/>
</dbReference>
<evidence type="ECO:0000256" key="7">
    <source>
        <dbReference type="ARBA" id="ARBA00023242"/>
    </source>
</evidence>
<dbReference type="EMBL" id="JAPMOS010000011">
    <property type="protein sequence ID" value="KAJ4460795.1"/>
    <property type="molecule type" value="Genomic_DNA"/>
</dbReference>
<organism evidence="10 11">
    <name type="scientific">Paratrimastix pyriformis</name>
    <dbReference type="NCBI Taxonomy" id="342808"/>
    <lineage>
        <taxon>Eukaryota</taxon>
        <taxon>Metamonada</taxon>
        <taxon>Preaxostyla</taxon>
        <taxon>Paratrimastigidae</taxon>
        <taxon>Paratrimastix</taxon>
    </lineage>
</organism>
<keyword evidence="4" id="KW-0158">Chromosome</keyword>
<feature type="region of interest" description="Disordered" evidence="9">
    <location>
        <begin position="567"/>
        <end position="595"/>
    </location>
</feature>
<feature type="compositionally biased region" description="Pro residues" evidence="9">
    <location>
        <begin position="338"/>
        <end position="358"/>
    </location>
</feature>
<evidence type="ECO:0000256" key="5">
    <source>
        <dbReference type="ARBA" id="ARBA00022895"/>
    </source>
</evidence>
<dbReference type="SUPFAM" id="SSF50249">
    <property type="entry name" value="Nucleic acid-binding proteins"/>
    <property type="match status" value="1"/>
</dbReference>
<evidence type="ECO:0000313" key="11">
    <source>
        <dbReference type="Proteomes" id="UP001141327"/>
    </source>
</evidence>
<protein>
    <recommendedName>
        <fullName evidence="3">CST complex subunit STN1</fullName>
    </recommendedName>
    <alternativeName>
        <fullName evidence="8">Suppressor of cdc thirteen homolog</fullName>
    </alternativeName>
</protein>
<evidence type="ECO:0000256" key="1">
    <source>
        <dbReference type="ARBA" id="ARBA00004123"/>
    </source>
</evidence>
<proteinExistence type="predicted"/>
<dbReference type="InterPro" id="IPR012340">
    <property type="entry name" value="NA-bd_OB-fold"/>
</dbReference>
<keyword evidence="6" id="KW-0238">DNA-binding</keyword>
<comment type="subcellular location">
    <subcellularLocation>
        <location evidence="2">Chromosome</location>
        <location evidence="2">Telomere</location>
    </subcellularLocation>
    <subcellularLocation>
        <location evidence="1">Nucleus</location>
    </subcellularLocation>
</comment>
<sequence>MPIELPFGQGHIVTRFEVVATIVSIEKRIEKMFYHLDDGTGTIKAILNVLEFDPYSLVALQPPGPAASDPTGFFQFALGTLVRAHCRLRMYQGCPEMLVQTIAPLEEPNALPAHWLRALRLFRTVYSRPAPPVAALEAEPLPTHRSPARRRYARLLFKALSARLPPPAASGQGALEELLAATRAAAPRAEQPSGRRHELQLSSPARDRPDPSGTSLPSQGAPPLVLATGQGAAAGARSVPPRFRRLAGQPPPSGGPPGGSQPAGERHAATAILPASAAPRPPPAPQRPPGMAASLLLRALHTRQLQGRSKSPGRAEPQQAPARPDGPALGRQAGVPSVPQPPPGPLLSPRPEPLPLPPVSGGGGEEPPPPAHPPESRHPYAVTFGELCADRALGRAAIEALRADSPQEAPVPAAAAAAAADADAPLEAAAQARVTLMLQQSLQALLAQGLAARDLLCDGYIPLDPTRLLAPIVLALFRRAPPPLQADEADEADQELGLLARLYPPPCRQALMRAGRGGSARAASPPHLPPPGGPGRKRARQLSPGRAAAHPLVEEATDHQHVLGAPLLAGDGAAGPEAVAGAGEDPEAPTEGGLSPWDAVRALRRQPLLESVNELWVRRALDLLVHQSLLYKCGPRYRLV</sequence>
<accession>A0ABQ8UNP0</accession>
<keyword evidence="11" id="KW-1185">Reference proteome</keyword>
<keyword evidence="7" id="KW-0539">Nucleus</keyword>
<evidence type="ECO:0000313" key="10">
    <source>
        <dbReference type="EMBL" id="KAJ4460795.1"/>
    </source>
</evidence>
<evidence type="ECO:0000256" key="2">
    <source>
        <dbReference type="ARBA" id="ARBA00004574"/>
    </source>
</evidence>
<name>A0ABQ8UNP0_9EUKA</name>
<feature type="region of interest" description="Disordered" evidence="9">
    <location>
        <begin position="304"/>
        <end position="378"/>
    </location>
</feature>
<dbReference type="PANTHER" id="PTHR13989:SF33">
    <property type="entry name" value="CST COMPLEX SUBUNIT STN1"/>
    <property type="match status" value="1"/>
</dbReference>
<feature type="compositionally biased region" description="Basic and acidic residues" evidence="9">
    <location>
        <begin position="193"/>
        <end position="210"/>
    </location>
</feature>
<evidence type="ECO:0000256" key="9">
    <source>
        <dbReference type="SAM" id="MobiDB-lite"/>
    </source>
</evidence>